<dbReference type="EMBL" id="JAPQKT010000004">
    <property type="protein sequence ID" value="KAJ5233240.1"/>
    <property type="molecule type" value="Genomic_DNA"/>
</dbReference>
<dbReference type="AlphaFoldDB" id="A0A9W9P0U8"/>
<reference evidence="8" key="2">
    <citation type="journal article" date="2023" name="IMA Fungus">
        <title>Comparative genomic study of the Penicillium genus elucidates a diverse pangenome and 15 lateral gene transfer events.</title>
        <authorList>
            <person name="Petersen C."/>
            <person name="Sorensen T."/>
            <person name="Nielsen M.R."/>
            <person name="Sondergaard T.E."/>
            <person name="Sorensen J.L."/>
            <person name="Fitzpatrick D.A."/>
            <person name="Frisvad J.C."/>
            <person name="Nielsen K.L."/>
        </authorList>
    </citation>
    <scope>NUCLEOTIDE SEQUENCE</scope>
    <source>
        <strain evidence="8">IBT 23319</strain>
    </source>
</reference>
<organism evidence="8 9">
    <name type="scientific">Penicillium citrinum</name>
    <dbReference type="NCBI Taxonomy" id="5077"/>
    <lineage>
        <taxon>Eukaryota</taxon>
        <taxon>Fungi</taxon>
        <taxon>Dikarya</taxon>
        <taxon>Ascomycota</taxon>
        <taxon>Pezizomycotina</taxon>
        <taxon>Eurotiomycetes</taxon>
        <taxon>Eurotiomycetidae</taxon>
        <taxon>Eurotiales</taxon>
        <taxon>Aspergillaceae</taxon>
        <taxon>Penicillium</taxon>
    </lineage>
</organism>
<dbReference type="Gene3D" id="2.130.10.10">
    <property type="entry name" value="YVTN repeat-like/Quinoprotein amine dehydrogenase"/>
    <property type="match status" value="2"/>
</dbReference>
<proteinExistence type="predicted"/>
<dbReference type="InterPro" id="IPR011009">
    <property type="entry name" value="Kinase-like_dom_sf"/>
</dbReference>
<dbReference type="PANTHER" id="PTHR24348:SF68">
    <property type="entry name" value="SERINE_THREONINE-PROTEIN KINASE ATG1C"/>
    <property type="match status" value="1"/>
</dbReference>
<dbReference type="RefSeq" id="XP_056500740.1">
    <property type="nucleotide sequence ID" value="XM_056643926.1"/>
</dbReference>
<feature type="region of interest" description="Disordered" evidence="6">
    <location>
        <begin position="522"/>
        <end position="592"/>
    </location>
</feature>
<dbReference type="PANTHER" id="PTHR24348">
    <property type="entry name" value="SERINE/THREONINE-PROTEIN KINASE UNC-51-RELATED"/>
    <property type="match status" value="1"/>
</dbReference>
<dbReference type="SMART" id="SM00220">
    <property type="entry name" value="S_TKc"/>
    <property type="match status" value="1"/>
</dbReference>
<comment type="caution">
    <text evidence="8">The sequence shown here is derived from an EMBL/GenBank/DDBJ whole genome shotgun (WGS) entry which is preliminary data.</text>
</comment>
<dbReference type="GO" id="GO:0010506">
    <property type="term" value="P:regulation of autophagy"/>
    <property type="evidence" value="ECO:0007669"/>
    <property type="project" value="InterPro"/>
</dbReference>
<dbReference type="GeneID" id="81383093"/>
<dbReference type="InterPro" id="IPR045269">
    <property type="entry name" value="Atg1-like"/>
</dbReference>
<evidence type="ECO:0000256" key="6">
    <source>
        <dbReference type="SAM" id="MobiDB-lite"/>
    </source>
</evidence>
<feature type="compositionally biased region" description="Basic and acidic residues" evidence="6">
    <location>
        <begin position="522"/>
        <end position="541"/>
    </location>
</feature>
<dbReference type="SUPFAM" id="SSF50978">
    <property type="entry name" value="WD40 repeat-like"/>
    <property type="match status" value="1"/>
</dbReference>
<accession>A0A9W9P0U8</accession>
<gene>
    <name evidence="8" type="ORF">N7469_005006</name>
</gene>
<evidence type="ECO:0000256" key="5">
    <source>
        <dbReference type="ARBA" id="ARBA00030237"/>
    </source>
</evidence>
<dbReference type="Gene3D" id="1.10.510.10">
    <property type="entry name" value="Transferase(Phosphotransferase) domain 1"/>
    <property type="match status" value="1"/>
</dbReference>
<dbReference type="InterPro" id="IPR015943">
    <property type="entry name" value="WD40/YVTN_repeat-like_dom_sf"/>
</dbReference>
<dbReference type="GO" id="GO:0006914">
    <property type="term" value="P:autophagy"/>
    <property type="evidence" value="ECO:0007669"/>
    <property type="project" value="UniProtKB-KW"/>
</dbReference>
<evidence type="ECO:0000313" key="9">
    <source>
        <dbReference type="Proteomes" id="UP001147733"/>
    </source>
</evidence>
<evidence type="ECO:0000259" key="7">
    <source>
        <dbReference type="PROSITE" id="PS50011"/>
    </source>
</evidence>
<dbReference type="InterPro" id="IPR008271">
    <property type="entry name" value="Ser/Thr_kinase_AS"/>
</dbReference>
<evidence type="ECO:0000256" key="4">
    <source>
        <dbReference type="ARBA" id="ARBA00023006"/>
    </source>
</evidence>
<dbReference type="OrthoDB" id="10252171at2759"/>
<feature type="region of interest" description="Disordered" evidence="6">
    <location>
        <begin position="606"/>
        <end position="651"/>
    </location>
</feature>
<comment type="subcellular location">
    <subcellularLocation>
        <location evidence="1">Preautophagosomal structure membrane</location>
        <topology evidence="1">Peripheral membrane protein</topology>
    </subcellularLocation>
</comment>
<feature type="domain" description="Protein kinase" evidence="7">
    <location>
        <begin position="47"/>
        <end position="313"/>
    </location>
</feature>
<dbReference type="Proteomes" id="UP001147733">
    <property type="component" value="Unassembled WGS sequence"/>
</dbReference>
<evidence type="ECO:0000313" key="8">
    <source>
        <dbReference type="EMBL" id="KAJ5233240.1"/>
    </source>
</evidence>
<evidence type="ECO:0000256" key="1">
    <source>
        <dbReference type="ARBA" id="ARBA00004623"/>
    </source>
</evidence>
<dbReference type="InterPro" id="IPR001680">
    <property type="entry name" value="WD40_rpt"/>
</dbReference>
<dbReference type="GO" id="GO:0004674">
    <property type="term" value="F:protein serine/threonine kinase activity"/>
    <property type="evidence" value="ECO:0007669"/>
    <property type="project" value="InterPro"/>
</dbReference>
<dbReference type="Pfam" id="PF00069">
    <property type="entry name" value="Pkinase"/>
    <property type="match status" value="1"/>
</dbReference>
<feature type="compositionally biased region" description="Polar residues" evidence="6">
    <location>
        <begin position="395"/>
        <end position="437"/>
    </location>
</feature>
<dbReference type="InterPro" id="IPR000719">
    <property type="entry name" value="Prot_kinase_dom"/>
</dbReference>
<feature type="region of interest" description="Disordered" evidence="6">
    <location>
        <begin position="345"/>
        <end position="437"/>
    </location>
</feature>
<dbReference type="SMART" id="SM00320">
    <property type="entry name" value="WD40"/>
    <property type="match status" value="5"/>
</dbReference>
<name>A0A9W9P0U8_PENCI</name>
<dbReference type="InterPro" id="IPR036322">
    <property type="entry name" value="WD40_repeat_dom_sf"/>
</dbReference>
<dbReference type="PROSITE" id="PS50011">
    <property type="entry name" value="PROTEIN_KINASE_DOM"/>
    <property type="match status" value="1"/>
</dbReference>
<dbReference type="SUPFAM" id="SSF56112">
    <property type="entry name" value="Protein kinase-like (PK-like)"/>
    <property type="match status" value="1"/>
</dbReference>
<keyword evidence="4" id="KW-0072">Autophagy</keyword>
<dbReference type="GO" id="GO:0005524">
    <property type="term" value="F:ATP binding"/>
    <property type="evidence" value="ECO:0007669"/>
    <property type="project" value="InterPro"/>
</dbReference>
<dbReference type="GO" id="GO:0034045">
    <property type="term" value="C:phagophore assembly site membrane"/>
    <property type="evidence" value="ECO:0007669"/>
    <property type="project" value="UniProtKB-SubCell"/>
</dbReference>
<protein>
    <recommendedName>
        <fullName evidence="2">Serine/threonine-protein kinase ATG1</fullName>
    </recommendedName>
    <alternativeName>
        <fullName evidence="5">Autophagy-related protein 1</fullName>
    </alternativeName>
    <alternativeName>
        <fullName evidence="3">Serine/threonine-protein kinase atg1</fullName>
    </alternativeName>
</protein>
<sequence>MTRLPDLVGDSNLETHFVSDNSLETIHIYHESDPTSRRRVVARSEHWKRLRRIGGGGYSTVWLEECSQGSRNGIKVRAVKQIETGGRFNRIDFNRELETIAKFSHPRYQRCFVESFGWYQSPEHLWIAMEYLELGDLLDYMDDRPRIPESEAQEITFQILEGLEMMHRNEFAHRDLKPKNILIKSQPPERWWIKIADFGISKRISESSAFSTTLKGTPGFIAPELYGFINYGSAYATDIWSLGEISFQMLTKTPTFKPIARLSLYAHGREEFPMSVLQDTGVSKPGMDFVRLLMAPEPDSRLTSEQAIQHPWIKHLSEMPLLPRAPALFESLVLAEAAPIQPMETARGNADEGEESSTVRPSEEVRNQTPGQRKYQHAIQSQRAAEGEACHEAGTSESQSSLPRQGNALSIRSTNSKQESSDAMSFSQPTPSSEEYSEQWWTNHLKKAGLVSSDSKEEAVVQASNGKETSIIKRSAYNPFGPLSDLVNGLHQHRVVNETNIIPADGSLKQGSFQGDLIDLAGRKRNDNTKSHQVENQERPSHSSNQENDVRYLADSLMSSPGLPDGHEHNLGDLVSSHTARPSFKHSHSADGARRSLLSLPRDEFAHASTPDPRVNPQKHTRSRTHSNDLKAGPSQQETEDESRDPSRGIVALPLIRTDDDAHGRSLRGFKRTSIGANGVVDRIAAGLRFRGSTILNEKRFLPHSDDIKFQFSLHVGAKHRRQISFCPRNLRLVTASGEPNGVEFWDVSSRRRLFAESLFKSNSRITISSTGNLFAATSGDRLTIWNSLDGSSTNITSTEDLRNPQFSHDSSLLAAMSKQKKLHLWRVRYTEKDFCAVKLEKHRTLCFDDHVIAFAFQMKRDRIAVTLNNAIKIRGVSDSQDDIDGTYHFDPSVMGKSFKPKKSNIDRGLVAAISANGRVAAQSEPDGIIGSILFIRDLTNRADNRSHKFLVSPVIQNMVFSSGGEILATSTKNRDVILWDVFGGKQLSRLENCHPSSITGMFLANKGDLLATCSSSEDIKFWGTDRSIEYLIRKGDKPGDQGR</sequence>
<dbReference type="PROSITE" id="PS00108">
    <property type="entry name" value="PROTEIN_KINASE_ST"/>
    <property type="match status" value="1"/>
</dbReference>
<evidence type="ECO:0000256" key="3">
    <source>
        <dbReference type="ARBA" id="ARBA00019599"/>
    </source>
</evidence>
<keyword evidence="9" id="KW-1185">Reference proteome</keyword>
<evidence type="ECO:0000256" key="2">
    <source>
        <dbReference type="ARBA" id="ARBA00018572"/>
    </source>
</evidence>
<reference evidence="8" key="1">
    <citation type="submission" date="2022-11" db="EMBL/GenBank/DDBJ databases">
        <authorList>
            <person name="Petersen C."/>
        </authorList>
    </citation>
    <scope>NUCLEOTIDE SEQUENCE</scope>
    <source>
        <strain evidence="8">IBT 23319</strain>
    </source>
</reference>